<dbReference type="AlphaFoldDB" id="A0A1D6I4E9"/>
<organism evidence="1">
    <name type="scientific">Zea mays</name>
    <name type="common">Maize</name>
    <dbReference type="NCBI Taxonomy" id="4577"/>
    <lineage>
        <taxon>Eukaryota</taxon>
        <taxon>Viridiplantae</taxon>
        <taxon>Streptophyta</taxon>
        <taxon>Embryophyta</taxon>
        <taxon>Tracheophyta</taxon>
        <taxon>Spermatophyta</taxon>
        <taxon>Magnoliopsida</taxon>
        <taxon>Liliopsida</taxon>
        <taxon>Poales</taxon>
        <taxon>Poaceae</taxon>
        <taxon>PACMAD clade</taxon>
        <taxon>Panicoideae</taxon>
        <taxon>Andropogonodae</taxon>
        <taxon>Andropogoneae</taxon>
        <taxon>Tripsacinae</taxon>
        <taxon>Zea</taxon>
    </lineage>
</organism>
<proteinExistence type="predicted"/>
<dbReference type="EMBL" id="CM007650">
    <property type="protein sequence ID" value="ONM55016.1"/>
    <property type="molecule type" value="Genomic_DNA"/>
</dbReference>
<sequence length="147" mass="16149">MYAMDPCAAGCGWQRFFSFIGEVLVAVFVASDDGILASSVPSFRLQPWGKGRVKVGEAAMELMVGGRSAWMQVERGLARRTRHLPPAAAPAPAASCRSGSANIFFSSRLAIIIYRNVDVLHVPLPLLIKQGNFYVTFLVGLYIMHFW</sequence>
<evidence type="ECO:0000313" key="1">
    <source>
        <dbReference type="EMBL" id="ONM55016.1"/>
    </source>
</evidence>
<gene>
    <name evidence="1" type="ORF">ZEAMMB73_Zm00001d020500</name>
</gene>
<protein>
    <submittedName>
        <fullName evidence="1">Uncharacterized protein</fullName>
    </submittedName>
</protein>
<name>A0A1D6I4E9_MAIZE</name>
<accession>A0A1D6I4E9</accession>
<reference evidence="1" key="1">
    <citation type="submission" date="2015-12" db="EMBL/GenBank/DDBJ databases">
        <title>Update maize B73 reference genome by single molecule sequencing technologies.</title>
        <authorList>
            <consortium name="Maize Genome Sequencing Project"/>
            <person name="Ware D."/>
        </authorList>
    </citation>
    <scope>NUCLEOTIDE SEQUENCE [LARGE SCALE GENOMIC DNA]</scope>
    <source>
        <tissue evidence="1">Seedling</tissue>
    </source>
</reference>